<dbReference type="eggNOG" id="KOG2806">
    <property type="taxonomic scope" value="Eukaryota"/>
</dbReference>
<name>E3LH26_CAERE</name>
<keyword evidence="1" id="KW-0472">Membrane</keyword>
<reference evidence="4" key="1">
    <citation type="submission" date="2007-07" db="EMBL/GenBank/DDBJ databases">
        <title>PCAP assembly of the Caenorhabditis remanei genome.</title>
        <authorList>
            <consortium name="The Caenorhabditis remanei Sequencing Consortium"/>
            <person name="Wilson R.K."/>
        </authorList>
    </citation>
    <scope>NUCLEOTIDE SEQUENCE [LARGE SCALE GENOMIC DNA]</scope>
    <source>
        <strain evidence="4">PB4641</strain>
    </source>
</reference>
<organism evidence="5">
    <name type="scientific">Caenorhabditis remanei</name>
    <name type="common">Caenorhabditis vulgaris</name>
    <dbReference type="NCBI Taxonomy" id="31234"/>
    <lineage>
        <taxon>Eukaryota</taxon>
        <taxon>Metazoa</taxon>
        <taxon>Ecdysozoa</taxon>
        <taxon>Nematoda</taxon>
        <taxon>Chromadorea</taxon>
        <taxon>Rhabditida</taxon>
        <taxon>Rhabditina</taxon>
        <taxon>Rhabditomorpha</taxon>
        <taxon>Rhabditoidea</taxon>
        <taxon>Rhabditidae</taxon>
        <taxon>Peloderinae</taxon>
        <taxon>Caenorhabditis</taxon>
    </lineage>
</organism>
<dbReference type="Gene3D" id="3.20.20.80">
    <property type="entry name" value="Glycosidases"/>
    <property type="match status" value="2"/>
</dbReference>
<dbReference type="SUPFAM" id="SSF51445">
    <property type="entry name" value="(Trans)glycosidases"/>
    <property type="match status" value="2"/>
</dbReference>
<feature type="domain" description="GH18" evidence="3">
    <location>
        <begin position="504"/>
        <end position="876"/>
    </location>
</feature>
<dbReference type="GO" id="GO:0005975">
    <property type="term" value="P:carbohydrate metabolic process"/>
    <property type="evidence" value="ECO:0007669"/>
    <property type="project" value="InterPro"/>
</dbReference>
<dbReference type="PANTHER" id="PTHR46073:SF12">
    <property type="entry name" value="GH18 DOMAIN-CONTAINING PROTEIN"/>
    <property type="match status" value="1"/>
</dbReference>
<accession>E3LH26</accession>
<sequence>MIVCGALALLITLVLSYVYDFPQNDSVGVSSASNVLRTRYPKRKSDLLTAQCGKRVVGYYSFINSGMITDDQLKRMTHVIFSTLKLKKEGTMSFPTNDAHRRFIEMTEKANAANTGVKVMASIGGYDNSEMFLYILRNTTRRRTFINSIASLILKHNLDGVEIHWVWPSGKREKEIYCSLIKEVREKLTTMVCENCEKYILTIPLPPVIFDMQNSFDLEFFVQYVDFFNVISFEYYGVWDASDGIYVGPNAPLFGGKRGNVDDTMKYYTCKLMDPSKLTMGIPFYGKTWKNVKEEINQTEYEEICSMQKCRTNDTFQPSNIWRMVSLMNGKPEGSDIEYGELIRDQWNLTSTSWDKQSKSEYIWDRKRRTMSILETMRTVTAKLKYAYDFNLGGVSGFTVDMDNESSLLELLSFVDLCSRSPIKEVKYNCQNVLKFNEYEHHDRPWTRKRVSKYVAVSVVVLLVCGIVAFGLSTVFFYFLDGSDDTIDFQGYPIPLPPAAKCGKRIIGYYSGWERRTISENQVSKLTHAIFVAVRMYQNGQIGFHNSEYSGRFFDMKKKARRVNSDIKVMIGVGGKGNSQFYSSIFADTQKRKTFVKSISEFLSTHKVDGVEIDWTYPFADKVDKNTTVIFFKELRQSLKDLEHKKGVKTPYLISMLTPQIIWNQLDGYDLKGILDHADFLNLISYEYYSPWNVKEGAYTGPLAPIYGGKRGNIDDTMKVHTCQTRKPNQVILGVPLYGKFWRNVKEKPINQTETMCKEESCRIEDPVDISDIWRIAEKKKGKGFGGFISWNERESDDVGVIWNKTEEKWHNISKSAYIWRPEDRILITYENKRTLQEKIKYAIEKNLGGINIWSLNMDDEQDSALSLISSAELCDGKKKNEIMYKC</sequence>
<evidence type="ECO:0000256" key="1">
    <source>
        <dbReference type="SAM" id="Phobius"/>
    </source>
</evidence>
<dbReference type="PROSITE" id="PS51910">
    <property type="entry name" value="GH18_2"/>
    <property type="match status" value="2"/>
</dbReference>
<keyword evidence="1" id="KW-1133">Transmembrane helix</keyword>
<keyword evidence="2" id="KW-0732">Signal</keyword>
<proteinExistence type="predicted"/>
<evidence type="ECO:0000259" key="3">
    <source>
        <dbReference type="PROSITE" id="PS51910"/>
    </source>
</evidence>
<dbReference type="Pfam" id="PF00704">
    <property type="entry name" value="Glyco_hydro_18"/>
    <property type="match status" value="2"/>
</dbReference>
<dbReference type="OMA" id="YRCYIQV"/>
<gene>
    <name evidence="4" type="ORF">CRE_01664</name>
</gene>
<evidence type="ECO:0000313" key="5">
    <source>
        <dbReference type="Proteomes" id="UP000008281"/>
    </source>
</evidence>
<keyword evidence="1" id="KW-0812">Transmembrane</keyword>
<dbReference type="InterPro" id="IPR001223">
    <property type="entry name" value="Glyco_hydro18_cat"/>
</dbReference>
<dbReference type="OrthoDB" id="76388at2759"/>
<protein>
    <recommendedName>
        <fullName evidence="3">GH18 domain-containing protein</fullName>
    </recommendedName>
</protein>
<dbReference type="SUPFAM" id="SSF54556">
    <property type="entry name" value="Chitinase insertion domain"/>
    <property type="match status" value="1"/>
</dbReference>
<evidence type="ECO:0000313" key="4">
    <source>
        <dbReference type="EMBL" id="EFO86271.1"/>
    </source>
</evidence>
<dbReference type="AlphaFoldDB" id="E3LH26"/>
<evidence type="ECO:0000256" key="2">
    <source>
        <dbReference type="SAM" id="SignalP"/>
    </source>
</evidence>
<dbReference type="SMART" id="SM00636">
    <property type="entry name" value="Glyco_18"/>
    <property type="match status" value="2"/>
</dbReference>
<dbReference type="InterPro" id="IPR017853">
    <property type="entry name" value="GH"/>
</dbReference>
<dbReference type="STRING" id="31234.E3LH26"/>
<dbReference type="GO" id="GO:0008061">
    <property type="term" value="F:chitin binding"/>
    <property type="evidence" value="ECO:0007669"/>
    <property type="project" value="InterPro"/>
</dbReference>
<dbReference type="Proteomes" id="UP000008281">
    <property type="component" value="Unassembled WGS sequence"/>
</dbReference>
<feature type="transmembrane region" description="Helical" evidence="1">
    <location>
        <begin position="454"/>
        <end position="480"/>
    </location>
</feature>
<feature type="signal peptide" evidence="2">
    <location>
        <begin position="1"/>
        <end position="16"/>
    </location>
</feature>
<dbReference type="InterPro" id="IPR011583">
    <property type="entry name" value="Chitinase_II/V-like_cat"/>
</dbReference>
<dbReference type="Gene3D" id="3.10.50.10">
    <property type="match status" value="1"/>
</dbReference>
<keyword evidence="5" id="KW-1185">Reference proteome</keyword>
<dbReference type="PANTHER" id="PTHR46073">
    <property type="entry name" value="CHITINASE"/>
    <property type="match status" value="1"/>
</dbReference>
<dbReference type="InParanoid" id="E3LH26"/>
<feature type="domain" description="GH18" evidence="3">
    <location>
        <begin position="54"/>
        <end position="419"/>
    </location>
</feature>
<feature type="chain" id="PRO_5003172758" description="GH18 domain-containing protein" evidence="2">
    <location>
        <begin position="17"/>
        <end position="887"/>
    </location>
</feature>
<dbReference type="HOGENOM" id="CLU_347559_0_0_1"/>
<dbReference type="EMBL" id="DS268408">
    <property type="protein sequence ID" value="EFO86271.1"/>
    <property type="molecule type" value="Genomic_DNA"/>
</dbReference>
<dbReference type="InterPro" id="IPR029070">
    <property type="entry name" value="Chitinase_insertion_sf"/>
</dbReference>